<dbReference type="AlphaFoldDB" id="A0A2G5V7P9"/>
<dbReference type="PANTHER" id="PTHR21503">
    <property type="entry name" value="F-BOX-CONTAINING HYPOTHETICAL PROTEIN C.ELEGANS"/>
    <property type="match status" value="1"/>
</dbReference>
<protein>
    <recommendedName>
        <fullName evidence="1">F-box domain-containing protein</fullName>
    </recommendedName>
</protein>
<evidence type="ECO:0000313" key="3">
    <source>
        <dbReference type="Proteomes" id="UP000230233"/>
    </source>
</evidence>
<name>A0A2G5V7P9_9PELO</name>
<sequence>MIYFNRPSCSPRPSCFSIISFKFSAQLVMILSKYPYVIQKEILDNMEYTDLFMFSFVSRNMKKLIKSSQLNRFQSISSVQYNCDRTDQPWVYIFPKRIKLMRIVKHEEGGNGYFRLEVCGKIIDFQFRREARNERRHTTYECSHLAATYYPFDKEFTFQSIHNYCLDSFGNSLKFNWEFRHIPRYREIRFYIPFLPQLQNVSFCVDFWLYGDYERTGTMDFTEMRRLEEFFSSSPVLKSIRMFSRSTTELFNPDSKFYQTESIESQQSRIDFPAILSHFQGRQAFINCARCENLDLIEFVNRWKSGEAFQNLEYLQIKLRRVEIPQNQIMDAVGAKHMNASAQPPTHTVPKIYNWRYMNPNTDPIISHAYVVRETDSRVASVQIEDKTLSFGVWDKTEDDFLRMV</sequence>
<dbReference type="EMBL" id="PDUG01000002">
    <property type="protein sequence ID" value="PIC47737.1"/>
    <property type="molecule type" value="Genomic_DNA"/>
</dbReference>
<gene>
    <name evidence="2" type="primary">Cnig_chr_II.g6979</name>
    <name evidence="2" type="ORF">B9Z55_006979</name>
</gene>
<evidence type="ECO:0000259" key="1">
    <source>
        <dbReference type="PROSITE" id="PS50181"/>
    </source>
</evidence>
<evidence type="ECO:0000313" key="2">
    <source>
        <dbReference type="EMBL" id="PIC47737.1"/>
    </source>
</evidence>
<dbReference type="InterPro" id="IPR001810">
    <property type="entry name" value="F-box_dom"/>
</dbReference>
<dbReference type="PROSITE" id="PS50181">
    <property type="entry name" value="FBOX"/>
    <property type="match status" value="1"/>
</dbReference>
<reference evidence="3" key="1">
    <citation type="submission" date="2017-10" db="EMBL/GenBank/DDBJ databases">
        <title>Rapid genome shrinkage in a self-fertile nematode reveals novel sperm competition proteins.</title>
        <authorList>
            <person name="Yin D."/>
            <person name="Schwarz E.M."/>
            <person name="Thomas C.G."/>
            <person name="Felde R.L."/>
            <person name="Korf I.F."/>
            <person name="Cutter A.D."/>
            <person name="Schartner C.M."/>
            <person name="Ralston E.J."/>
            <person name="Meyer B.J."/>
            <person name="Haag E.S."/>
        </authorList>
    </citation>
    <scope>NUCLEOTIDE SEQUENCE [LARGE SCALE GENOMIC DNA]</scope>
    <source>
        <strain evidence="3">JU1422</strain>
    </source>
</reference>
<accession>A0A2G5V7P9</accession>
<dbReference type="PANTHER" id="PTHR21503:SF8">
    <property type="entry name" value="F-BOX ASSOCIATED DOMAIN-CONTAINING PROTEIN-RELATED"/>
    <property type="match status" value="1"/>
</dbReference>
<feature type="domain" description="F-box" evidence="1">
    <location>
        <begin position="28"/>
        <end position="76"/>
    </location>
</feature>
<comment type="caution">
    <text evidence="2">The sequence shown here is derived from an EMBL/GenBank/DDBJ whole genome shotgun (WGS) entry which is preliminary data.</text>
</comment>
<organism evidence="2 3">
    <name type="scientific">Caenorhabditis nigoni</name>
    <dbReference type="NCBI Taxonomy" id="1611254"/>
    <lineage>
        <taxon>Eukaryota</taxon>
        <taxon>Metazoa</taxon>
        <taxon>Ecdysozoa</taxon>
        <taxon>Nematoda</taxon>
        <taxon>Chromadorea</taxon>
        <taxon>Rhabditida</taxon>
        <taxon>Rhabditina</taxon>
        <taxon>Rhabditomorpha</taxon>
        <taxon>Rhabditoidea</taxon>
        <taxon>Rhabditidae</taxon>
        <taxon>Peloderinae</taxon>
        <taxon>Caenorhabditis</taxon>
    </lineage>
</organism>
<dbReference type="Proteomes" id="UP000230233">
    <property type="component" value="Chromosome II"/>
</dbReference>
<keyword evidence="3" id="KW-1185">Reference proteome</keyword>
<dbReference type="Pfam" id="PF00646">
    <property type="entry name" value="F-box"/>
    <property type="match status" value="1"/>
</dbReference>
<proteinExistence type="predicted"/>